<dbReference type="Proteomes" id="UP000030645">
    <property type="component" value="Unassembled WGS sequence"/>
</dbReference>
<keyword evidence="3" id="KW-1185">Reference proteome</keyword>
<dbReference type="STRING" id="981085.W9SAX2"/>
<organism evidence="2 3">
    <name type="scientific">Morus notabilis</name>
    <dbReference type="NCBI Taxonomy" id="981085"/>
    <lineage>
        <taxon>Eukaryota</taxon>
        <taxon>Viridiplantae</taxon>
        <taxon>Streptophyta</taxon>
        <taxon>Embryophyta</taxon>
        <taxon>Tracheophyta</taxon>
        <taxon>Spermatophyta</taxon>
        <taxon>Magnoliopsida</taxon>
        <taxon>eudicotyledons</taxon>
        <taxon>Gunneridae</taxon>
        <taxon>Pentapetalae</taxon>
        <taxon>rosids</taxon>
        <taxon>fabids</taxon>
        <taxon>Rosales</taxon>
        <taxon>Moraceae</taxon>
        <taxon>Moreae</taxon>
        <taxon>Morus</taxon>
    </lineage>
</organism>
<protein>
    <submittedName>
        <fullName evidence="2">Uncharacterized protein</fullName>
    </submittedName>
</protein>
<feature type="region of interest" description="Disordered" evidence="1">
    <location>
        <begin position="47"/>
        <end position="120"/>
    </location>
</feature>
<gene>
    <name evidence="2" type="ORF">L484_015579</name>
</gene>
<proteinExistence type="predicted"/>
<reference evidence="3" key="1">
    <citation type="submission" date="2013-01" db="EMBL/GenBank/DDBJ databases">
        <title>Draft Genome Sequence of a Mulberry Tree, Morus notabilis C.K. Schneid.</title>
        <authorList>
            <person name="He N."/>
            <person name="Zhao S."/>
        </authorList>
    </citation>
    <scope>NUCLEOTIDE SEQUENCE</scope>
</reference>
<dbReference type="eggNOG" id="KOG0323">
    <property type="taxonomic scope" value="Eukaryota"/>
</dbReference>
<name>W9SAX2_9ROSA</name>
<evidence type="ECO:0000313" key="2">
    <source>
        <dbReference type="EMBL" id="EXC23669.1"/>
    </source>
</evidence>
<evidence type="ECO:0000256" key="1">
    <source>
        <dbReference type="SAM" id="MobiDB-lite"/>
    </source>
</evidence>
<sequence length="120" mass="13194">MGEIAEKYVAYVAPRSGAVDKDFDKLSLGNENGFLWDTVKPGSTKLIRQVEVPKESTPETAEIETESTSSTALNQQVQKRANSPRLQQSGTTKRSKEELNKGSQNLSASRHQKNGHHPVS</sequence>
<feature type="compositionally biased region" description="Basic residues" evidence="1">
    <location>
        <begin position="110"/>
        <end position="120"/>
    </location>
</feature>
<feature type="compositionally biased region" description="Polar residues" evidence="1">
    <location>
        <begin position="72"/>
        <end position="92"/>
    </location>
</feature>
<accession>W9SAX2</accession>
<dbReference type="AlphaFoldDB" id="W9SAX2"/>
<dbReference type="EMBL" id="KE346002">
    <property type="protein sequence ID" value="EXC23669.1"/>
    <property type="molecule type" value="Genomic_DNA"/>
</dbReference>
<evidence type="ECO:0000313" key="3">
    <source>
        <dbReference type="Proteomes" id="UP000030645"/>
    </source>
</evidence>